<sequence length="144" mass="16630">MGNYLIIQLIFLIIAIGIGIYNTYLGMTRAGMWTFPRKRHFTLGAIFFLSILIFFLFTLFLLPSFRRERIRIPGYSGLSWFIFLLSLSGAVLGIIRSQKRSILSRYKRIDTSAGILHPWPLILAIGFSFALIFTIFARFFLLSH</sequence>
<gene>
    <name evidence="2" type="ORF">ENX07_01725</name>
</gene>
<protein>
    <submittedName>
        <fullName evidence="2">Uncharacterized protein</fullName>
    </submittedName>
</protein>
<dbReference type="AlphaFoldDB" id="A0A7C3YZD2"/>
<feature type="transmembrane region" description="Helical" evidence="1">
    <location>
        <begin position="116"/>
        <end position="141"/>
    </location>
</feature>
<comment type="caution">
    <text evidence="2">The sequence shown here is derived from an EMBL/GenBank/DDBJ whole genome shotgun (WGS) entry which is preliminary data.</text>
</comment>
<reference evidence="2" key="1">
    <citation type="journal article" date="2020" name="mSystems">
        <title>Genome- and Community-Level Interaction Insights into Carbon Utilization and Element Cycling Functions of Hydrothermarchaeota in Hydrothermal Sediment.</title>
        <authorList>
            <person name="Zhou Z."/>
            <person name="Liu Y."/>
            <person name="Xu W."/>
            <person name="Pan J."/>
            <person name="Luo Z.H."/>
            <person name="Li M."/>
        </authorList>
    </citation>
    <scope>NUCLEOTIDE SEQUENCE [LARGE SCALE GENOMIC DNA]</scope>
    <source>
        <strain evidence="2">SpSt-906</strain>
    </source>
</reference>
<keyword evidence="1" id="KW-0812">Transmembrane</keyword>
<keyword evidence="1" id="KW-0472">Membrane</keyword>
<name>A0A7C3YZD2_UNCW3</name>
<proteinExistence type="predicted"/>
<feature type="transmembrane region" description="Helical" evidence="1">
    <location>
        <begin position="45"/>
        <end position="65"/>
    </location>
</feature>
<feature type="transmembrane region" description="Helical" evidence="1">
    <location>
        <begin position="6"/>
        <end position="24"/>
    </location>
</feature>
<dbReference type="EMBL" id="DTMQ01000011">
    <property type="protein sequence ID" value="HGE98777.1"/>
    <property type="molecule type" value="Genomic_DNA"/>
</dbReference>
<evidence type="ECO:0000256" key="1">
    <source>
        <dbReference type="SAM" id="Phobius"/>
    </source>
</evidence>
<feature type="transmembrane region" description="Helical" evidence="1">
    <location>
        <begin position="77"/>
        <end position="95"/>
    </location>
</feature>
<keyword evidence="1" id="KW-1133">Transmembrane helix</keyword>
<evidence type="ECO:0000313" key="2">
    <source>
        <dbReference type="EMBL" id="HGE98777.1"/>
    </source>
</evidence>
<accession>A0A7C3YZD2</accession>
<organism evidence="2">
    <name type="scientific">candidate division WOR-3 bacterium</name>
    <dbReference type="NCBI Taxonomy" id="2052148"/>
    <lineage>
        <taxon>Bacteria</taxon>
        <taxon>Bacteria division WOR-3</taxon>
    </lineage>
</organism>